<dbReference type="AlphaFoldDB" id="A0AA39PJ83"/>
<reference evidence="2" key="1">
    <citation type="submission" date="2023-06" db="EMBL/GenBank/DDBJ databases">
        <authorList>
            <consortium name="Lawrence Berkeley National Laboratory"/>
            <person name="Ahrendt S."/>
            <person name="Sahu N."/>
            <person name="Indic B."/>
            <person name="Wong-Bajracharya J."/>
            <person name="Merenyi Z."/>
            <person name="Ke H.-M."/>
            <person name="Monk M."/>
            <person name="Kocsube S."/>
            <person name="Drula E."/>
            <person name="Lipzen A."/>
            <person name="Balint B."/>
            <person name="Henrissat B."/>
            <person name="Andreopoulos B."/>
            <person name="Martin F.M."/>
            <person name="Harder C.B."/>
            <person name="Rigling D."/>
            <person name="Ford K.L."/>
            <person name="Foster G.D."/>
            <person name="Pangilinan J."/>
            <person name="Papanicolaou A."/>
            <person name="Barry K."/>
            <person name="LaButti K."/>
            <person name="Viragh M."/>
            <person name="Koriabine M."/>
            <person name="Yan M."/>
            <person name="Riley R."/>
            <person name="Champramary S."/>
            <person name="Plett K.L."/>
            <person name="Tsai I.J."/>
            <person name="Slot J."/>
            <person name="Sipos G."/>
            <person name="Plett J."/>
            <person name="Nagy L.G."/>
            <person name="Grigoriev I.V."/>
        </authorList>
    </citation>
    <scope>NUCLEOTIDE SEQUENCE</scope>
    <source>
        <strain evidence="2">HWK02</strain>
    </source>
</reference>
<name>A0AA39PJ83_9AGAR</name>
<sequence length="177" mass="20051">MSLISVSDILGTNHAPNERDCDVIQKSLSEQEQLLEQVRVQKADLEQQLLVVTQRETQIVKSITDHRTLLRASPIRSLPAELLEEIFIAHCAESDRADPYYNSGVTFRKSRLRLLSVCSRWRDVALSTPRIWVALSVDCASYCIEGAESKISVLERWVSSSGQLPLSIAFLFSEYRN</sequence>
<dbReference type="Proteomes" id="UP001175228">
    <property type="component" value="Unassembled WGS sequence"/>
</dbReference>
<dbReference type="EMBL" id="JAUEPU010000052">
    <property type="protein sequence ID" value="KAK0485302.1"/>
    <property type="molecule type" value="Genomic_DNA"/>
</dbReference>
<dbReference type="InterPro" id="IPR036047">
    <property type="entry name" value="F-box-like_dom_sf"/>
</dbReference>
<evidence type="ECO:0008006" key="4">
    <source>
        <dbReference type="Google" id="ProtNLM"/>
    </source>
</evidence>
<organism evidence="2 3">
    <name type="scientific">Armillaria luteobubalina</name>
    <dbReference type="NCBI Taxonomy" id="153913"/>
    <lineage>
        <taxon>Eukaryota</taxon>
        <taxon>Fungi</taxon>
        <taxon>Dikarya</taxon>
        <taxon>Basidiomycota</taxon>
        <taxon>Agaricomycotina</taxon>
        <taxon>Agaricomycetes</taxon>
        <taxon>Agaricomycetidae</taxon>
        <taxon>Agaricales</taxon>
        <taxon>Marasmiineae</taxon>
        <taxon>Physalacriaceae</taxon>
        <taxon>Armillaria</taxon>
    </lineage>
</organism>
<keyword evidence="3" id="KW-1185">Reference proteome</keyword>
<dbReference type="Gene3D" id="1.20.1280.50">
    <property type="match status" value="1"/>
</dbReference>
<evidence type="ECO:0000313" key="2">
    <source>
        <dbReference type="EMBL" id="KAK0485302.1"/>
    </source>
</evidence>
<proteinExistence type="predicted"/>
<feature type="non-terminal residue" evidence="2">
    <location>
        <position position="177"/>
    </location>
</feature>
<evidence type="ECO:0000256" key="1">
    <source>
        <dbReference type="SAM" id="Coils"/>
    </source>
</evidence>
<keyword evidence="1" id="KW-0175">Coiled coil</keyword>
<gene>
    <name evidence="2" type="ORF">EDD18DRAFT_1293207</name>
</gene>
<accession>A0AA39PJ83</accession>
<dbReference type="SUPFAM" id="SSF81383">
    <property type="entry name" value="F-box domain"/>
    <property type="match status" value="1"/>
</dbReference>
<feature type="coiled-coil region" evidence="1">
    <location>
        <begin position="28"/>
        <end position="55"/>
    </location>
</feature>
<comment type="caution">
    <text evidence="2">The sequence shown here is derived from an EMBL/GenBank/DDBJ whole genome shotgun (WGS) entry which is preliminary data.</text>
</comment>
<evidence type="ECO:0000313" key="3">
    <source>
        <dbReference type="Proteomes" id="UP001175228"/>
    </source>
</evidence>
<protein>
    <recommendedName>
        <fullName evidence="4">F-box domain-containing protein</fullName>
    </recommendedName>
</protein>